<dbReference type="InterPro" id="IPR046368">
    <property type="entry name" value="Tag1"/>
</dbReference>
<organism evidence="1 2">
    <name type="scientific">Linnemannia exigua</name>
    <dbReference type="NCBI Taxonomy" id="604196"/>
    <lineage>
        <taxon>Eukaryota</taxon>
        <taxon>Fungi</taxon>
        <taxon>Fungi incertae sedis</taxon>
        <taxon>Mucoromycota</taxon>
        <taxon>Mortierellomycotina</taxon>
        <taxon>Mortierellomycetes</taxon>
        <taxon>Mortierellales</taxon>
        <taxon>Mortierellaceae</taxon>
        <taxon>Linnemannia</taxon>
    </lineage>
</organism>
<dbReference type="GO" id="GO:0000329">
    <property type="term" value="C:fungal-type vacuole membrane"/>
    <property type="evidence" value="ECO:0007669"/>
    <property type="project" value="InterPro"/>
</dbReference>
<accession>A0AAD4D019</accession>
<sequence length="386" mass="40087">MTNPSQLSIDTGVGESAVVTFGMVYQGDNVGTVIFPTLDLLPGVNNSIKSTVEYNGRALGAIDIADVTIAVPGNTQQASQPLPLSMDLSIDSLLSLMIDQAKANNLNAEPIIALGKMAKDPTVKIPSSVFAGFNLPTFVKAAMAALKVDVTMSVDVLVGEYATSLSLVQKGVPTATDDTILKLLPIVGTPIAQAIVDLATLSFDSVMINSPAETDFTTNINGLIANTGPFDADITFPSGSGVAWINGDSKTSIGQIAMPTVNAKADIGAKLALTNVPFHVTSGASMGAFVGYSLQAEAFDWEVTATNMTVIAMGAPIPGISMTKKVTLKGFNGLKGLTIEKYDLPSNDPNGIHLVLSATLANPSNVGIEMGTVEFTNEFQGQNIGF</sequence>
<gene>
    <name evidence="1" type="ORF">BGZ95_007605</name>
</gene>
<dbReference type="PANTHER" id="PTHR35895">
    <property type="entry name" value="CHROMOSOME 16, WHOLE GENOME SHOTGUN SEQUENCE"/>
    <property type="match status" value="1"/>
</dbReference>
<feature type="non-terminal residue" evidence="1">
    <location>
        <position position="386"/>
    </location>
</feature>
<reference evidence="1" key="1">
    <citation type="journal article" date="2020" name="Fungal Divers.">
        <title>Resolving the Mortierellaceae phylogeny through synthesis of multi-gene phylogenetics and phylogenomics.</title>
        <authorList>
            <person name="Vandepol N."/>
            <person name="Liber J."/>
            <person name="Desiro A."/>
            <person name="Na H."/>
            <person name="Kennedy M."/>
            <person name="Barry K."/>
            <person name="Grigoriev I.V."/>
            <person name="Miller A.N."/>
            <person name="O'Donnell K."/>
            <person name="Stajich J.E."/>
            <person name="Bonito G."/>
        </authorList>
    </citation>
    <scope>NUCLEOTIDE SEQUENCE</scope>
    <source>
        <strain evidence="1">NRRL 28262</strain>
    </source>
</reference>
<evidence type="ECO:0000313" key="2">
    <source>
        <dbReference type="Proteomes" id="UP001194580"/>
    </source>
</evidence>
<dbReference type="Pfam" id="PF12505">
    <property type="entry name" value="DUF3712"/>
    <property type="match status" value="1"/>
</dbReference>
<dbReference type="InterPro" id="IPR022185">
    <property type="entry name" value="DUF3712"/>
</dbReference>
<dbReference type="Proteomes" id="UP001194580">
    <property type="component" value="Unassembled WGS sequence"/>
</dbReference>
<dbReference type="PANTHER" id="PTHR35895:SF1">
    <property type="entry name" value="LIPID-BINDING SERUM GLYCOPROTEIN C-TERMINAL DOMAIN-CONTAINING PROTEIN"/>
    <property type="match status" value="1"/>
</dbReference>
<comment type="caution">
    <text evidence="1">The sequence shown here is derived from an EMBL/GenBank/DDBJ whole genome shotgun (WGS) entry which is preliminary data.</text>
</comment>
<proteinExistence type="predicted"/>
<protein>
    <submittedName>
        <fullName evidence="1">Uncharacterized protein</fullName>
    </submittedName>
</protein>
<name>A0AAD4D019_9FUNG</name>
<dbReference type="AlphaFoldDB" id="A0AAD4D019"/>
<evidence type="ECO:0000313" key="1">
    <source>
        <dbReference type="EMBL" id="KAG0249273.1"/>
    </source>
</evidence>
<dbReference type="EMBL" id="JAAAIL010003765">
    <property type="protein sequence ID" value="KAG0249273.1"/>
    <property type="molecule type" value="Genomic_DNA"/>
</dbReference>
<keyword evidence="2" id="KW-1185">Reference proteome</keyword>